<evidence type="ECO:0000313" key="21">
    <source>
        <dbReference type="Proteomes" id="UP000230249"/>
    </source>
</evidence>
<keyword evidence="11" id="KW-0256">Endoplasmic reticulum</keyword>
<evidence type="ECO:0000256" key="13">
    <source>
        <dbReference type="ARBA" id="ARBA00022989"/>
    </source>
</evidence>
<dbReference type="InterPro" id="IPR036691">
    <property type="entry name" value="Endo/exonu/phosph_ase_sf"/>
</dbReference>
<evidence type="ECO:0000256" key="12">
    <source>
        <dbReference type="ARBA" id="ARBA00022927"/>
    </source>
</evidence>
<comment type="similarity">
    <text evidence="16">Belongs to the IRC22 family.</text>
</comment>
<reference evidence="20 21" key="2">
    <citation type="journal article" date="2018" name="Nat. Commun.">
        <title>Genomic insights into multidrug-resistance, mating and virulence in Candida auris and related emerging species.</title>
        <authorList>
            <person name="Munoz J.F."/>
            <person name="Gade L."/>
            <person name="Chow N.A."/>
            <person name="Loparev V.N."/>
            <person name="Juieng P."/>
            <person name="Berkow E.L."/>
            <person name="Farrer R.A."/>
            <person name="Litvintseva A.P."/>
            <person name="Cuomo C.A."/>
        </authorList>
    </citation>
    <scope>GENOME REANNOTATION</scope>
    <source>
        <strain evidence="20 21">B8441</strain>
    </source>
</reference>
<dbReference type="PANTHER" id="PTHR11200:SF269">
    <property type="entry name" value="PHOSPHATIDYLINOSITOL 4,5-BISPHOSPHATE 5-PHOSPHATASE INP51"/>
    <property type="match status" value="1"/>
</dbReference>
<dbReference type="GO" id="GO:0046856">
    <property type="term" value="P:phosphatidylinositol dephosphorylation"/>
    <property type="evidence" value="ECO:0007669"/>
    <property type="project" value="InterPro"/>
</dbReference>
<keyword evidence="9 18" id="KW-0732">Signal</keyword>
<name>A0AAW0VGM6_CANAR</name>
<accession>A0AAW0VGM6</accession>
<keyword evidence="13 17" id="KW-1133">Transmembrane helix</keyword>
<dbReference type="InterPro" id="IPR046985">
    <property type="entry name" value="IP5"/>
</dbReference>
<gene>
    <name evidence="20" type="ORF">B9J08_02462</name>
</gene>
<dbReference type="GO" id="GO:0015031">
    <property type="term" value="P:protein transport"/>
    <property type="evidence" value="ECO:0007669"/>
    <property type="project" value="UniProtKB-KW"/>
</dbReference>
<keyword evidence="12" id="KW-0653">Protein transport</keyword>
<evidence type="ECO:0000256" key="17">
    <source>
        <dbReference type="SAM" id="Phobius"/>
    </source>
</evidence>
<feature type="domain" description="SAC" evidence="19">
    <location>
        <begin position="330"/>
        <end position="700"/>
    </location>
</feature>
<evidence type="ECO:0000256" key="16">
    <source>
        <dbReference type="ARBA" id="ARBA00038311"/>
    </source>
</evidence>
<comment type="subcellular location">
    <subcellularLocation>
        <location evidence="2">Cytoplasm</location>
    </subcellularLocation>
    <subcellularLocation>
        <location evidence="1">Endoplasmic reticulum membrane</location>
        <topology evidence="1">Single-pass type I membrane protein</topology>
    </subcellularLocation>
</comment>
<keyword evidence="6" id="KW-0813">Transport</keyword>
<dbReference type="PROSITE" id="PS50275">
    <property type="entry name" value="SAC"/>
    <property type="match status" value="1"/>
</dbReference>
<dbReference type="GO" id="GO:0004439">
    <property type="term" value="F:phosphatidylinositol-4,5-bisphosphate 5-phosphatase activity"/>
    <property type="evidence" value="ECO:0007669"/>
    <property type="project" value="UniProtKB-EC"/>
</dbReference>
<organism evidence="20 21">
    <name type="scientific">Candidozyma auris</name>
    <name type="common">Yeast</name>
    <name type="synonym">Candida auris</name>
    <dbReference type="NCBI Taxonomy" id="498019"/>
    <lineage>
        <taxon>Eukaryota</taxon>
        <taxon>Fungi</taxon>
        <taxon>Dikarya</taxon>
        <taxon>Ascomycota</taxon>
        <taxon>Saccharomycotina</taxon>
        <taxon>Pichiomycetes</taxon>
        <taxon>Metschnikowiaceae</taxon>
        <taxon>Candidozyma</taxon>
    </lineage>
</organism>
<evidence type="ECO:0000256" key="15">
    <source>
        <dbReference type="ARBA" id="ARBA00037565"/>
    </source>
</evidence>
<comment type="caution">
    <text evidence="20">The sequence shown here is derived from an EMBL/GenBank/DDBJ whole genome shotgun (WGS) entry which is preliminary data.</text>
</comment>
<dbReference type="EMBL" id="PEKT03000002">
    <property type="protein sequence ID" value="KAK8441152.1"/>
    <property type="molecule type" value="Genomic_DNA"/>
</dbReference>
<evidence type="ECO:0000259" key="19">
    <source>
        <dbReference type="PROSITE" id="PS50275"/>
    </source>
</evidence>
<evidence type="ECO:0000256" key="5">
    <source>
        <dbReference type="ARBA" id="ARBA00013044"/>
    </source>
</evidence>
<comment type="function">
    <text evidence="15">Is probably involved in a pathway contributing to genomic integrity.</text>
</comment>
<dbReference type="Pfam" id="PF22669">
    <property type="entry name" value="Exo_endo_phos2"/>
    <property type="match status" value="1"/>
</dbReference>
<feature type="chain" id="PRO_5043497449" description="phosphoinositide 5-phosphatase" evidence="18">
    <location>
        <begin position="20"/>
        <end position="1191"/>
    </location>
</feature>
<keyword evidence="14 17" id="KW-0472">Membrane</keyword>
<dbReference type="Proteomes" id="UP000230249">
    <property type="component" value="Unassembled WGS sequence"/>
</dbReference>
<dbReference type="PANTHER" id="PTHR11200">
    <property type="entry name" value="INOSITOL 5-PHOSPHATASE"/>
    <property type="match status" value="1"/>
</dbReference>
<evidence type="ECO:0000256" key="14">
    <source>
        <dbReference type="ARBA" id="ARBA00023136"/>
    </source>
</evidence>
<evidence type="ECO:0000256" key="9">
    <source>
        <dbReference type="ARBA" id="ARBA00022729"/>
    </source>
</evidence>
<dbReference type="InterPro" id="IPR000300">
    <property type="entry name" value="IPPc"/>
</dbReference>
<comment type="similarity">
    <text evidence="3">Belongs to the synaptojanin family.</text>
</comment>
<dbReference type="FunFam" id="3.60.10.10:FF:000029">
    <property type="entry name" value="Inositol polyphosphate 5-phosphatase"/>
    <property type="match status" value="1"/>
</dbReference>
<sequence length="1191" mass="135477">MKLKTAIFSLCYLANSIAASDYFGEAELDNDLKSFELDYFIEEHPHVKHDEVVTINVGEQIKLNYTLFNYEQSDITIVGLGGAFRHPLTGENVVNLTSSTVGPIVISPGDSASVGQRITFDFEAGNYLLSPRIFVAFNEELKVIQSRSQLVVLKDVPLSFFDPHFLFLELLLVIACLVFAYLFAPNMLQTSKFVSATSARRSDPTNYDPEWESESEAHSLNKVIVEFVRSSLLDLSSFKDITPNRLKHNKSLLGFLGLLYVRGNIYLGFITNSIRVASVKIDETINLVTDVTFYCLNNDEFDSSINSVEQETNLQKEDPDIHMTNPSHSVQKLLQSGHFYYSSDFDITSNIQERGFSVMSRNRIYADNPYFKSFMWNHFMISELIEFRNGLNPVEKKHFDEAGFLTILSRGYAKTVSITLQGSEEGLLTLISKQSCMKRGPIFGDWGCDDDGFVSNFVETEIVILCERFCFAYVIVRGNVPSFWELESGFRKSSMISKTSKRLVFTRSFETSQLAFNKHFGRLGDQYGDVHVIDCLSGDTKNYRGQLKQRFKEHILTYLEKSSHYKEKPSDDEKDISASHSNYKISSSDLPITTSLMKRAGYTSSNLSELLSPLIDSIVDFGALFYDFNKKVYVGKQLGIFRVNSFDCLGKANFVSKMICQEVIELALRDMNVKVDENIRSVHAKLWKENDDVLKELTQNSLSTSSRTQSEHINKGFKASLTKKYHTVVGDVRSNETAMRKLLGRLHDQETVRLYNPLHQYISCQMMKRASEYSYKRDIKIFATTFNVNGCLCDAKSLKNWFFPPITSKETYDIVFIGFQEIVELTPGKMINSRSENLAEWETKIKKVLEEESFDKSKYITLWSGQMGGIALLLYIKIGQIAQVSNVESAVRKTGFGGMSANKGGMALSLEYSKTKFCFVCSHLAAGMNNLDERHQDYKAIAKGISFTKNRKIRDHDAVIWVGDFNYRITMPNDVVRAMIEKNEISGLFEYDQLNQQMASGETFPFYDEMEICFPPTYKFDNNTSRYDTSDKQRVPAWTDRVLSMSRAKILKQEIYNCCPEVIFSDHRPVFALFRANVIMINESEKKRVSNEIYEGYKKVVGGVNYLLTGSDVSRFVADVGDKIISPPSSDSSKWWLKNGLSARVVLKDLQERDAQCVLVINPYNPSNPWAIRGVETIEGTELVKRLASRP</sequence>
<dbReference type="AlphaFoldDB" id="A0AAW0VGM6"/>
<dbReference type="Pfam" id="PF03896">
    <property type="entry name" value="TRAP_alpha"/>
    <property type="match status" value="1"/>
</dbReference>
<evidence type="ECO:0000256" key="3">
    <source>
        <dbReference type="ARBA" id="ARBA00008943"/>
    </source>
</evidence>
<evidence type="ECO:0000256" key="1">
    <source>
        <dbReference type="ARBA" id="ARBA00004115"/>
    </source>
</evidence>
<dbReference type="EC" id="3.1.3.36" evidence="5"/>
<dbReference type="Gene3D" id="3.60.10.10">
    <property type="entry name" value="Endonuclease/exonuclease/phosphatase"/>
    <property type="match status" value="1"/>
</dbReference>
<reference evidence="20 21" key="1">
    <citation type="journal article" date="2017" name="Clin. Infect. Dis.">
        <title>Simultaneous emergence of multidrug-resistant Candida auris on 3 continents confirmed by whole-genome sequencing and epidemiological analyses.</title>
        <authorList>
            <person name="Lockhart S.R."/>
            <person name="Etienne K.A."/>
            <person name="Vallabhaneni S."/>
            <person name="Farooqi J."/>
            <person name="Chowdhary A."/>
            <person name="Govender N.P."/>
            <person name="Colombo A.L."/>
            <person name="Calvo B."/>
            <person name="Cuomo C.A."/>
            <person name="Desjardins C.A."/>
            <person name="Berkow E.L."/>
            <person name="Castanheira M."/>
            <person name="Magobo R.E."/>
            <person name="Jabeen K."/>
            <person name="Asghar R.J."/>
            <person name="Meis J.F."/>
            <person name="Jackson B."/>
            <person name="Chiller T."/>
            <person name="Litvintseva A.P."/>
        </authorList>
    </citation>
    <scope>NUCLEOTIDE SEQUENCE [LARGE SCALE GENOMIC DNA]</scope>
    <source>
        <strain evidence="20 21">B8441</strain>
    </source>
</reference>
<evidence type="ECO:0000256" key="11">
    <source>
        <dbReference type="ARBA" id="ARBA00022824"/>
    </source>
</evidence>
<dbReference type="InterPro" id="IPR002013">
    <property type="entry name" value="SAC_dom"/>
</dbReference>
<dbReference type="Pfam" id="PF02383">
    <property type="entry name" value="Syja_N"/>
    <property type="match status" value="1"/>
</dbReference>
<dbReference type="GO" id="GO:0005789">
    <property type="term" value="C:endoplasmic reticulum membrane"/>
    <property type="evidence" value="ECO:0007669"/>
    <property type="project" value="UniProtKB-SubCell"/>
</dbReference>
<evidence type="ECO:0000313" key="20">
    <source>
        <dbReference type="EMBL" id="KAK8441152.1"/>
    </source>
</evidence>
<evidence type="ECO:0000256" key="8">
    <source>
        <dbReference type="ARBA" id="ARBA00022692"/>
    </source>
</evidence>
<keyword evidence="7" id="KW-0963">Cytoplasm</keyword>
<dbReference type="InterPro" id="IPR005595">
    <property type="entry name" value="TRAP_alpha"/>
</dbReference>
<evidence type="ECO:0000256" key="10">
    <source>
        <dbReference type="ARBA" id="ARBA00022801"/>
    </source>
</evidence>
<feature type="signal peptide" evidence="18">
    <location>
        <begin position="1"/>
        <end position="19"/>
    </location>
</feature>
<comment type="similarity">
    <text evidence="4">In the central section; belongs to the inositol 1,4,5-trisphosphate 5-phosphatase family.</text>
</comment>
<evidence type="ECO:0000256" key="18">
    <source>
        <dbReference type="SAM" id="SignalP"/>
    </source>
</evidence>
<evidence type="ECO:0000256" key="2">
    <source>
        <dbReference type="ARBA" id="ARBA00004496"/>
    </source>
</evidence>
<evidence type="ECO:0000256" key="7">
    <source>
        <dbReference type="ARBA" id="ARBA00022490"/>
    </source>
</evidence>
<dbReference type="SMART" id="SM00128">
    <property type="entry name" value="IPPc"/>
    <property type="match status" value="1"/>
</dbReference>
<proteinExistence type="inferred from homology"/>
<dbReference type="GO" id="GO:0043813">
    <property type="term" value="F:phosphatidylinositol-3,5-bisphosphate 5-phosphatase activity"/>
    <property type="evidence" value="ECO:0007669"/>
    <property type="project" value="TreeGrafter"/>
</dbReference>
<keyword evidence="8 17" id="KW-0812">Transmembrane</keyword>
<evidence type="ECO:0000256" key="6">
    <source>
        <dbReference type="ARBA" id="ARBA00022448"/>
    </source>
</evidence>
<keyword evidence="10" id="KW-0378">Hydrolase</keyword>
<evidence type="ECO:0000256" key="4">
    <source>
        <dbReference type="ARBA" id="ARBA00009678"/>
    </source>
</evidence>
<protein>
    <recommendedName>
        <fullName evidence="5">phosphoinositide 5-phosphatase</fullName>
        <ecNumber evidence="5">3.1.3.36</ecNumber>
    </recommendedName>
</protein>
<dbReference type="SUPFAM" id="SSF56219">
    <property type="entry name" value="DNase I-like"/>
    <property type="match status" value="1"/>
</dbReference>
<keyword evidence="21" id="KW-1185">Reference proteome</keyword>
<feature type="transmembrane region" description="Helical" evidence="17">
    <location>
        <begin position="165"/>
        <end position="184"/>
    </location>
</feature>
<feature type="transmembrane region" description="Helical" evidence="17">
    <location>
        <begin position="252"/>
        <end position="270"/>
    </location>
</feature>